<accession>A0A4Z0BVX9</accession>
<dbReference type="GO" id="GO:0000155">
    <property type="term" value="F:phosphorelay sensor kinase activity"/>
    <property type="evidence" value="ECO:0007669"/>
    <property type="project" value="InterPro"/>
</dbReference>
<reference evidence="13 14" key="1">
    <citation type="submission" date="2019-03" db="EMBL/GenBank/DDBJ databases">
        <title>Ramlibacter rhizophilus CCTCC AB2015357, whole genome shotgun sequence.</title>
        <authorList>
            <person name="Zhang X."/>
            <person name="Feng G."/>
            <person name="Zhu H."/>
        </authorList>
    </citation>
    <scope>NUCLEOTIDE SEQUENCE [LARGE SCALE GENOMIC DNA]</scope>
    <source>
        <strain evidence="13 14">CCTCC AB2015357</strain>
    </source>
</reference>
<dbReference type="NCBIfam" id="TIGR00229">
    <property type="entry name" value="sensory_box"/>
    <property type="match status" value="1"/>
</dbReference>
<dbReference type="InterPro" id="IPR036097">
    <property type="entry name" value="HisK_dim/P_sf"/>
</dbReference>
<evidence type="ECO:0000259" key="10">
    <source>
        <dbReference type="PROSITE" id="PS50109"/>
    </source>
</evidence>
<keyword evidence="9" id="KW-0472">Membrane</keyword>
<evidence type="ECO:0000259" key="12">
    <source>
        <dbReference type="PROSITE" id="PS50113"/>
    </source>
</evidence>
<dbReference type="InterPro" id="IPR013767">
    <property type="entry name" value="PAS_fold"/>
</dbReference>
<dbReference type="PROSITE" id="PS50112">
    <property type="entry name" value="PAS"/>
    <property type="match status" value="1"/>
</dbReference>
<feature type="domain" description="Histidine kinase" evidence="10">
    <location>
        <begin position="422"/>
        <end position="638"/>
    </location>
</feature>
<keyword evidence="14" id="KW-1185">Reference proteome</keyword>
<dbReference type="CDD" id="cd00082">
    <property type="entry name" value="HisKA"/>
    <property type="match status" value="1"/>
</dbReference>
<evidence type="ECO:0000256" key="3">
    <source>
        <dbReference type="ARBA" id="ARBA00022553"/>
    </source>
</evidence>
<name>A0A4Z0BVX9_9BURK</name>
<dbReference type="InterPro" id="IPR003594">
    <property type="entry name" value="HATPase_dom"/>
</dbReference>
<dbReference type="SMART" id="SM00388">
    <property type="entry name" value="HisKA"/>
    <property type="match status" value="1"/>
</dbReference>
<protein>
    <recommendedName>
        <fullName evidence="2">histidine kinase</fullName>
        <ecNumber evidence="2">2.7.13.3</ecNumber>
    </recommendedName>
</protein>
<dbReference type="SUPFAM" id="SSF47384">
    <property type="entry name" value="Homodimeric domain of signal transducing histidine kinase"/>
    <property type="match status" value="1"/>
</dbReference>
<dbReference type="InterPro" id="IPR003661">
    <property type="entry name" value="HisK_dim/P_dom"/>
</dbReference>
<evidence type="ECO:0000256" key="6">
    <source>
        <dbReference type="ARBA" id="ARBA00022777"/>
    </source>
</evidence>
<dbReference type="EMBL" id="SMLL01000002">
    <property type="protein sequence ID" value="TFZ03476.1"/>
    <property type="molecule type" value="Genomic_DNA"/>
</dbReference>
<dbReference type="SUPFAM" id="SSF55874">
    <property type="entry name" value="ATPase domain of HSP90 chaperone/DNA topoisomerase II/histidine kinase"/>
    <property type="match status" value="1"/>
</dbReference>
<dbReference type="Gene3D" id="3.30.565.10">
    <property type="entry name" value="Histidine kinase-like ATPase, C-terminal domain"/>
    <property type="match status" value="1"/>
</dbReference>
<dbReference type="SUPFAM" id="SSF55785">
    <property type="entry name" value="PYP-like sensor domain (PAS domain)"/>
    <property type="match status" value="1"/>
</dbReference>
<evidence type="ECO:0000256" key="1">
    <source>
        <dbReference type="ARBA" id="ARBA00000085"/>
    </source>
</evidence>
<dbReference type="Gene3D" id="1.10.287.130">
    <property type="match status" value="1"/>
</dbReference>
<dbReference type="Pfam" id="PF00989">
    <property type="entry name" value="PAS"/>
    <property type="match status" value="1"/>
</dbReference>
<dbReference type="SMART" id="SM00091">
    <property type="entry name" value="PAS"/>
    <property type="match status" value="1"/>
</dbReference>
<dbReference type="SMART" id="SM00387">
    <property type="entry name" value="HATPase_c"/>
    <property type="match status" value="1"/>
</dbReference>
<dbReference type="Pfam" id="PF02518">
    <property type="entry name" value="HATPase_c"/>
    <property type="match status" value="1"/>
</dbReference>
<keyword evidence="8" id="KW-0902">Two-component regulatory system</keyword>
<dbReference type="PANTHER" id="PTHR43065">
    <property type="entry name" value="SENSOR HISTIDINE KINASE"/>
    <property type="match status" value="1"/>
</dbReference>
<dbReference type="EC" id="2.7.13.3" evidence="2"/>
<keyword evidence="6" id="KW-0418">Kinase</keyword>
<feature type="domain" description="PAS" evidence="11">
    <location>
        <begin position="274"/>
        <end position="346"/>
    </location>
</feature>
<comment type="caution">
    <text evidence="13">The sequence shown here is derived from an EMBL/GenBank/DDBJ whole genome shotgun (WGS) entry which is preliminary data.</text>
</comment>
<dbReference type="CDD" id="cd00130">
    <property type="entry name" value="PAS"/>
    <property type="match status" value="1"/>
</dbReference>
<keyword evidence="3" id="KW-0597">Phosphoprotein</keyword>
<dbReference type="AlphaFoldDB" id="A0A4Z0BVX9"/>
<dbReference type="GO" id="GO:0005524">
    <property type="term" value="F:ATP binding"/>
    <property type="evidence" value="ECO:0007669"/>
    <property type="project" value="UniProtKB-KW"/>
</dbReference>
<comment type="catalytic activity">
    <reaction evidence="1">
        <text>ATP + protein L-histidine = ADP + protein N-phospho-L-histidine.</text>
        <dbReference type="EC" id="2.7.13.3"/>
    </reaction>
</comment>
<organism evidence="13 14">
    <name type="scientific">Ramlibacter rhizophilus</name>
    <dbReference type="NCBI Taxonomy" id="1781167"/>
    <lineage>
        <taxon>Bacteria</taxon>
        <taxon>Pseudomonadati</taxon>
        <taxon>Pseudomonadota</taxon>
        <taxon>Betaproteobacteria</taxon>
        <taxon>Burkholderiales</taxon>
        <taxon>Comamonadaceae</taxon>
        <taxon>Ramlibacter</taxon>
    </lineage>
</organism>
<sequence>MPMASPPAPFQPLAPEAAWRRQLWLFPAALALAFCALVVAWVHGIDTNERNAFRRLLEADAASVEAQLLARLDAERASLREIAAQLPAAGAAGDTALQALPPVRAGLDRLWNRLVWLDASHQVVGRAARTPSRAATAGGDLQIRARGLAQHLQAPVPGGGQLLARYEITDLLGSTDLVWLNQRYEVSFLSALGEVIATTASFARPPGGMAHERALAASPELRVVLRPFAQPPAWWRSPHTLALLAGLLMLGTAGSLLLRRQMRQVARAMAEAHREAAWRQAMEDSALVGLRARDLQGRILYVNRTLCDMVGWQAGELVGLAPPLPFWPPDAVDAMLARNLDTLAGGAPRTGYETHWLHRDGHGIDVMIFESPLLDPQGRHVGWMGSIVDISVRKQLEEREQRHGELLAQHARLHDLGLLASELAHELNQPLSAVMGYGAGLAKAMRSQPSPDPVLMDAAEQVHRHARKAGDIVNWIRRQAQRGEPQRQAEDLGALVEAVCALRSRSLERRGIRLDKQVPPQLPAVPLDRIGIEQVLTNLLRNASDALSARTGPRLIRVRAGASDTEVWVEVHDNGPGLGGRTLDELAAPFRTTKQAGASLGLGLGICRSIVEAHGGLLEASDPPEGGACLRLRLPRLALPDLPTPTAHEVLP</sequence>
<evidence type="ECO:0000259" key="11">
    <source>
        <dbReference type="PROSITE" id="PS50112"/>
    </source>
</evidence>
<evidence type="ECO:0000256" key="9">
    <source>
        <dbReference type="SAM" id="Phobius"/>
    </source>
</evidence>
<evidence type="ECO:0000256" key="8">
    <source>
        <dbReference type="ARBA" id="ARBA00023012"/>
    </source>
</evidence>
<dbReference type="PROSITE" id="PS50113">
    <property type="entry name" value="PAC"/>
    <property type="match status" value="1"/>
</dbReference>
<evidence type="ECO:0000313" key="14">
    <source>
        <dbReference type="Proteomes" id="UP000297564"/>
    </source>
</evidence>
<dbReference type="InterPro" id="IPR005467">
    <property type="entry name" value="His_kinase_dom"/>
</dbReference>
<evidence type="ECO:0000256" key="5">
    <source>
        <dbReference type="ARBA" id="ARBA00022741"/>
    </source>
</evidence>
<dbReference type="InterPro" id="IPR000014">
    <property type="entry name" value="PAS"/>
</dbReference>
<evidence type="ECO:0000313" key="13">
    <source>
        <dbReference type="EMBL" id="TFZ03476.1"/>
    </source>
</evidence>
<dbReference type="InterPro" id="IPR035965">
    <property type="entry name" value="PAS-like_dom_sf"/>
</dbReference>
<dbReference type="GO" id="GO:0006355">
    <property type="term" value="P:regulation of DNA-templated transcription"/>
    <property type="evidence" value="ECO:0007669"/>
    <property type="project" value="InterPro"/>
</dbReference>
<dbReference type="PANTHER" id="PTHR43065:SF10">
    <property type="entry name" value="PEROXIDE STRESS-ACTIVATED HISTIDINE KINASE MAK3"/>
    <property type="match status" value="1"/>
</dbReference>
<dbReference type="InterPro" id="IPR000700">
    <property type="entry name" value="PAS-assoc_C"/>
</dbReference>
<dbReference type="Gene3D" id="3.30.450.20">
    <property type="entry name" value="PAS domain"/>
    <property type="match status" value="1"/>
</dbReference>
<dbReference type="PRINTS" id="PR00344">
    <property type="entry name" value="BCTRLSENSOR"/>
</dbReference>
<evidence type="ECO:0000256" key="7">
    <source>
        <dbReference type="ARBA" id="ARBA00022840"/>
    </source>
</evidence>
<keyword evidence="4" id="KW-0808">Transferase</keyword>
<dbReference type="Proteomes" id="UP000297564">
    <property type="component" value="Unassembled WGS sequence"/>
</dbReference>
<feature type="domain" description="PAC" evidence="12">
    <location>
        <begin position="350"/>
        <end position="402"/>
    </location>
</feature>
<evidence type="ECO:0000256" key="4">
    <source>
        <dbReference type="ARBA" id="ARBA00022679"/>
    </source>
</evidence>
<dbReference type="InterPro" id="IPR036890">
    <property type="entry name" value="HATPase_C_sf"/>
</dbReference>
<evidence type="ECO:0000256" key="2">
    <source>
        <dbReference type="ARBA" id="ARBA00012438"/>
    </source>
</evidence>
<feature type="transmembrane region" description="Helical" evidence="9">
    <location>
        <begin position="240"/>
        <end position="258"/>
    </location>
</feature>
<keyword evidence="7" id="KW-0067">ATP-binding</keyword>
<gene>
    <name evidence="13" type="ORF">EZ242_06275</name>
</gene>
<keyword evidence="9" id="KW-0812">Transmembrane</keyword>
<keyword evidence="9" id="KW-1133">Transmembrane helix</keyword>
<dbReference type="PROSITE" id="PS50109">
    <property type="entry name" value="HIS_KIN"/>
    <property type="match status" value="1"/>
</dbReference>
<dbReference type="InterPro" id="IPR004358">
    <property type="entry name" value="Sig_transdc_His_kin-like_C"/>
</dbReference>
<keyword evidence="5" id="KW-0547">Nucleotide-binding</keyword>
<proteinExistence type="predicted"/>